<name>E1SP80_FERBD</name>
<sequence>MFPHFDTQRLSARPITLQSDSVDTLAQDTLALLTPAVQDTLPGHWPAVTNVSEAQSWLQARTEESMLLAVRRLSDGQLVGFLILSPTVLVQVGTSWHLGYLLGEAHWRQGLASELVQGLMAWCQQHQQVACLRAGVSKDHPSSARVLQKCGFSEIALPEGPEGVQFYEYHFHTPAGAN</sequence>
<dbReference type="HOGENOM" id="CLU_128690_0_0_6"/>
<protein>
    <submittedName>
        <fullName evidence="2">GCN5-related N-acetyltransferase</fullName>
    </submittedName>
</protein>
<dbReference type="eggNOG" id="COG1670">
    <property type="taxonomic scope" value="Bacteria"/>
</dbReference>
<dbReference type="GO" id="GO:0016747">
    <property type="term" value="F:acyltransferase activity, transferring groups other than amino-acyl groups"/>
    <property type="evidence" value="ECO:0007669"/>
    <property type="project" value="InterPro"/>
</dbReference>
<evidence type="ECO:0000313" key="2">
    <source>
        <dbReference type="EMBL" id="ADN75705.1"/>
    </source>
</evidence>
<dbReference type="KEGG" id="fbl:Fbal_1501"/>
<dbReference type="Proteomes" id="UP000006683">
    <property type="component" value="Chromosome"/>
</dbReference>
<organism evidence="2 3">
    <name type="scientific">Ferrimonas balearica (strain DSM 9799 / CCM 4581 / KCTC 23876 / PAT)</name>
    <dbReference type="NCBI Taxonomy" id="550540"/>
    <lineage>
        <taxon>Bacteria</taxon>
        <taxon>Pseudomonadati</taxon>
        <taxon>Pseudomonadota</taxon>
        <taxon>Gammaproteobacteria</taxon>
        <taxon>Alteromonadales</taxon>
        <taxon>Ferrimonadaceae</taxon>
        <taxon>Ferrimonas</taxon>
    </lineage>
</organism>
<keyword evidence="3" id="KW-1185">Reference proteome</keyword>
<dbReference type="AlphaFoldDB" id="E1SP80"/>
<reference evidence="2 3" key="1">
    <citation type="journal article" date="2010" name="Stand. Genomic Sci.">
        <title>Complete genome sequence of Ferrimonas balearica type strain (PAT).</title>
        <authorList>
            <person name="Nolan M."/>
            <person name="Sikorski J."/>
            <person name="Davenport K."/>
            <person name="Lucas S."/>
            <person name="Glavina Del Rio T."/>
            <person name="Tice H."/>
            <person name="Cheng J."/>
            <person name="Goodwin L."/>
            <person name="Pitluck S."/>
            <person name="Liolios K."/>
            <person name="Ivanova N."/>
            <person name="Mavromatis K."/>
            <person name="Ovchinnikova G."/>
            <person name="Pati A."/>
            <person name="Chen A."/>
            <person name="Palaniappan K."/>
            <person name="Land M."/>
            <person name="Hauser L."/>
            <person name="Chang Y."/>
            <person name="Jeffries C."/>
            <person name="Tapia R."/>
            <person name="Brettin T."/>
            <person name="Detter J."/>
            <person name="Han C."/>
            <person name="Yasawong M."/>
            <person name="Rohde M."/>
            <person name="Tindall B."/>
            <person name="Goker M."/>
            <person name="Woyke T."/>
            <person name="Bristow J."/>
            <person name="Eisen J."/>
            <person name="Markowitz V."/>
            <person name="Hugenholtz P."/>
            <person name="Kyrpides N."/>
            <person name="Klenk H."/>
            <person name="Lapidus A."/>
        </authorList>
    </citation>
    <scope>NUCLEOTIDE SEQUENCE [LARGE SCALE GENOMIC DNA]</scope>
    <source>
        <strain evidence="3">DSM 9799 / CCM 4581 / KCTC 23876 / PAT</strain>
    </source>
</reference>
<accession>E1SP80</accession>
<dbReference type="PROSITE" id="PS51186">
    <property type="entry name" value="GNAT"/>
    <property type="match status" value="1"/>
</dbReference>
<dbReference type="InterPro" id="IPR051531">
    <property type="entry name" value="N-acetyltransferase"/>
</dbReference>
<gene>
    <name evidence="2" type="ordered locus">Fbal_1501</name>
</gene>
<feature type="domain" description="N-acetyltransferase" evidence="1">
    <location>
        <begin position="20"/>
        <end position="174"/>
    </location>
</feature>
<dbReference type="InterPro" id="IPR016181">
    <property type="entry name" value="Acyl_CoA_acyltransferase"/>
</dbReference>
<keyword evidence="2" id="KW-0808">Transferase</keyword>
<proteinExistence type="predicted"/>
<dbReference type="Pfam" id="PF13302">
    <property type="entry name" value="Acetyltransf_3"/>
    <property type="match status" value="1"/>
</dbReference>
<dbReference type="SUPFAM" id="SSF55729">
    <property type="entry name" value="Acyl-CoA N-acyltransferases (Nat)"/>
    <property type="match status" value="1"/>
</dbReference>
<dbReference type="Gene3D" id="3.40.630.30">
    <property type="match status" value="1"/>
</dbReference>
<dbReference type="STRING" id="550540.Fbal_1501"/>
<dbReference type="InterPro" id="IPR000182">
    <property type="entry name" value="GNAT_dom"/>
</dbReference>
<dbReference type="CDD" id="cd04301">
    <property type="entry name" value="NAT_SF"/>
    <property type="match status" value="1"/>
</dbReference>
<dbReference type="RefSeq" id="WP_013345011.1">
    <property type="nucleotide sequence ID" value="NC_014541.1"/>
</dbReference>
<dbReference type="PANTHER" id="PTHR43792">
    <property type="entry name" value="GNAT FAMILY, PUTATIVE (AFU_ORTHOLOGUE AFUA_3G00765)-RELATED-RELATED"/>
    <property type="match status" value="1"/>
</dbReference>
<evidence type="ECO:0000313" key="3">
    <source>
        <dbReference type="Proteomes" id="UP000006683"/>
    </source>
</evidence>
<dbReference type="OrthoDB" id="6293260at2"/>
<dbReference type="EMBL" id="CP002209">
    <property type="protein sequence ID" value="ADN75705.1"/>
    <property type="molecule type" value="Genomic_DNA"/>
</dbReference>
<dbReference type="GeneID" id="67184026"/>
<evidence type="ECO:0000259" key="1">
    <source>
        <dbReference type="PROSITE" id="PS51186"/>
    </source>
</evidence>